<organism evidence="1">
    <name type="scientific">Anguilla anguilla</name>
    <name type="common">European freshwater eel</name>
    <name type="synonym">Muraena anguilla</name>
    <dbReference type="NCBI Taxonomy" id="7936"/>
    <lineage>
        <taxon>Eukaryota</taxon>
        <taxon>Metazoa</taxon>
        <taxon>Chordata</taxon>
        <taxon>Craniata</taxon>
        <taxon>Vertebrata</taxon>
        <taxon>Euteleostomi</taxon>
        <taxon>Actinopterygii</taxon>
        <taxon>Neopterygii</taxon>
        <taxon>Teleostei</taxon>
        <taxon>Anguilliformes</taxon>
        <taxon>Anguillidae</taxon>
        <taxon>Anguilla</taxon>
    </lineage>
</organism>
<reference evidence="1" key="1">
    <citation type="submission" date="2014-11" db="EMBL/GenBank/DDBJ databases">
        <authorList>
            <person name="Amaro Gonzalez C."/>
        </authorList>
    </citation>
    <scope>NUCLEOTIDE SEQUENCE</scope>
</reference>
<dbReference type="AlphaFoldDB" id="A0A0E9T959"/>
<proteinExistence type="predicted"/>
<accession>A0A0E9T959</accession>
<protein>
    <submittedName>
        <fullName evidence="1">Uncharacterized protein</fullName>
    </submittedName>
</protein>
<evidence type="ECO:0000313" key="1">
    <source>
        <dbReference type="EMBL" id="JAH49395.1"/>
    </source>
</evidence>
<reference evidence="1" key="2">
    <citation type="journal article" date="2015" name="Fish Shellfish Immunol.">
        <title>Early steps in the European eel (Anguilla anguilla)-Vibrio vulnificus interaction in the gills: Role of the RtxA13 toxin.</title>
        <authorList>
            <person name="Callol A."/>
            <person name="Pajuelo D."/>
            <person name="Ebbesson L."/>
            <person name="Teles M."/>
            <person name="MacKenzie S."/>
            <person name="Amaro C."/>
        </authorList>
    </citation>
    <scope>NUCLEOTIDE SEQUENCE</scope>
</reference>
<sequence length="26" mass="3115">MNNTLVRYFGILWLGHSHTGFFFSRI</sequence>
<name>A0A0E9T959_ANGAN</name>
<dbReference type="EMBL" id="GBXM01059182">
    <property type="protein sequence ID" value="JAH49395.1"/>
    <property type="molecule type" value="Transcribed_RNA"/>
</dbReference>